<proteinExistence type="predicted"/>
<feature type="chain" id="PRO_5029005994" evidence="1">
    <location>
        <begin position="35"/>
        <end position="515"/>
    </location>
</feature>
<accession>A0A7G5EKM7</accession>
<evidence type="ECO:0000256" key="1">
    <source>
        <dbReference type="SAM" id="SignalP"/>
    </source>
</evidence>
<protein>
    <submittedName>
        <fullName evidence="2">Uncharacterized protein</fullName>
    </submittedName>
</protein>
<name>A0A7G5EKM7_9BURK</name>
<dbReference type="Proteomes" id="UP000515240">
    <property type="component" value="Chromosome"/>
</dbReference>
<organism evidence="2 3">
    <name type="scientific">Comamonas piscis</name>
    <dbReference type="NCBI Taxonomy" id="1562974"/>
    <lineage>
        <taxon>Bacteria</taxon>
        <taxon>Pseudomonadati</taxon>
        <taxon>Pseudomonadota</taxon>
        <taxon>Betaproteobacteria</taxon>
        <taxon>Burkholderiales</taxon>
        <taxon>Comamonadaceae</taxon>
        <taxon>Comamonas</taxon>
    </lineage>
</organism>
<reference evidence="2 3" key="1">
    <citation type="journal article" date="2020" name="G3 (Bethesda)">
        <title>CeMbio - The Caenorhabditis elegans Microbiome Resource.</title>
        <authorList>
            <person name="Dirksen P."/>
            <person name="Assie A."/>
            <person name="Zimmermann J."/>
            <person name="Zhang F."/>
            <person name="Tietje A.M."/>
            <person name="Marsh S.A."/>
            <person name="Felix M.A."/>
            <person name="Shapira M."/>
            <person name="Kaleta C."/>
            <person name="Schulenburg H."/>
            <person name="Samuel B."/>
        </authorList>
    </citation>
    <scope>NUCLEOTIDE SEQUENCE [LARGE SCALE GENOMIC DNA]</scope>
    <source>
        <strain evidence="2 3">BIGb0172</strain>
    </source>
</reference>
<keyword evidence="3" id="KW-1185">Reference proteome</keyword>
<dbReference type="EMBL" id="CP058554">
    <property type="protein sequence ID" value="QMV74552.1"/>
    <property type="molecule type" value="Genomic_DNA"/>
</dbReference>
<gene>
    <name evidence="2" type="ORF">HS961_17875</name>
</gene>
<dbReference type="AlphaFoldDB" id="A0A7G5EKM7"/>
<dbReference type="RefSeq" id="WP_182324302.1">
    <property type="nucleotide sequence ID" value="NZ_CP058554.1"/>
</dbReference>
<sequence>MFRTGRPWLQRSPLFRSAVLASTIALASNPPAQAASDFTPLPGTWIVSAEQDGKPGRGMAIDVQDGVLVMQVYNYRANGTATFHLAVGSIDGNQVAAPLKSYRGGRYFGSGPLSGVEDGDAGEVRIEFTSATQAQLQFPGEPTVAIQRFRFDNTAPSALPSAYWLMSMQNASGTAVQSALALTGVDTSSGPAMAIVFPAGNQTVVACSYSATLQGFNCSNGSGTPAVRLQFQTALHQMSGAAQIDGSNYQMVGQRLLSPDGYDSLVFSDNPPVPASGTWIVTGEKNGQPGRGMAIDVQTGTLVMQVYNYQADGNATFHLGVGAFANGQASAPLKSYQGGRYFGSGPRSGTEASTAGDVFLDFSSPTRGHIRFPGEGAVAIERFQFAPVAPDPASLLGNWTFHDTTNKETAHVALTQVDGNAATTAGGGVRCSFQNPATAQVRCVETFTISGRGSVYLKDYRFVLQTDMGAGKALTAGELARSDVLPDDSSTANNSLLALRTMDRRGMKLGLGTSF</sequence>
<dbReference type="KEGG" id="cpis:HS961_17875"/>
<keyword evidence="1" id="KW-0732">Signal</keyword>
<evidence type="ECO:0000313" key="2">
    <source>
        <dbReference type="EMBL" id="QMV74552.1"/>
    </source>
</evidence>
<evidence type="ECO:0000313" key="3">
    <source>
        <dbReference type="Proteomes" id="UP000515240"/>
    </source>
</evidence>
<feature type="signal peptide" evidence="1">
    <location>
        <begin position="1"/>
        <end position="34"/>
    </location>
</feature>